<dbReference type="PANTHER" id="PTHR43434">
    <property type="entry name" value="PHOSPHOGLYCOLATE PHOSPHATASE"/>
    <property type="match status" value="1"/>
</dbReference>
<dbReference type="EMBL" id="PJRQ01000019">
    <property type="protein sequence ID" value="PLR16978.1"/>
    <property type="molecule type" value="Genomic_DNA"/>
</dbReference>
<organism evidence="2 3">
    <name type="scientific">Caulobacter flavus</name>
    <dbReference type="NCBI Taxonomy" id="1679497"/>
    <lineage>
        <taxon>Bacteria</taxon>
        <taxon>Pseudomonadati</taxon>
        <taxon>Pseudomonadota</taxon>
        <taxon>Alphaproteobacteria</taxon>
        <taxon>Caulobacterales</taxon>
        <taxon>Caulobacteraceae</taxon>
        <taxon>Caulobacter</taxon>
    </lineage>
</organism>
<accession>A0A2N5CUM4</accession>
<evidence type="ECO:0000313" key="3">
    <source>
        <dbReference type="Proteomes" id="UP000234483"/>
    </source>
</evidence>
<dbReference type="GO" id="GO:0005829">
    <property type="term" value="C:cytosol"/>
    <property type="evidence" value="ECO:0007669"/>
    <property type="project" value="TreeGrafter"/>
</dbReference>
<dbReference type="SFLD" id="SFLDG01129">
    <property type="entry name" value="C1.5:_HAD__Beta-PGM__Phosphata"/>
    <property type="match status" value="1"/>
</dbReference>
<dbReference type="Gene3D" id="3.40.50.1000">
    <property type="entry name" value="HAD superfamily/HAD-like"/>
    <property type="match status" value="1"/>
</dbReference>
<dbReference type="InterPro" id="IPR023214">
    <property type="entry name" value="HAD_sf"/>
</dbReference>
<protein>
    <submittedName>
        <fullName evidence="2">HAD family hydrolase</fullName>
    </submittedName>
</protein>
<dbReference type="PANTHER" id="PTHR43434:SF13">
    <property type="entry name" value="PHOSPHOGLYCOLATE PHOSPHATASE"/>
    <property type="match status" value="1"/>
</dbReference>
<evidence type="ECO:0000313" key="2">
    <source>
        <dbReference type="EMBL" id="PLR16978.1"/>
    </source>
</evidence>
<evidence type="ECO:0000313" key="1">
    <source>
        <dbReference type="EMBL" id="AYV49628.1"/>
    </source>
</evidence>
<name>A0A2N5CUM4_9CAUL</name>
<sequence length="215" mass="22570">MAIFDFDGTLADSGAVVLKLVNPMARMYGFKSVTDEEVEMLRGRPNREIIKYLGVSAWKIPIIAAHGKKLMAAEIGSIGLFPGVPDMLKALSAGGVRLAVVSSNSEATIRTVLGPDLAKLIDHYGCGASLFGKAKKFTKVIKTARVKPGRVISIGDETRDIDAANALGLASGAVTWGYATRQLLVDHAPTVLLDAVDDIVASLAPQRAVAAVATA</sequence>
<keyword evidence="2" id="KW-0378">Hydrolase</keyword>
<dbReference type="SUPFAM" id="SSF56784">
    <property type="entry name" value="HAD-like"/>
    <property type="match status" value="1"/>
</dbReference>
<proteinExistence type="predicted"/>
<dbReference type="InterPro" id="IPR041492">
    <property type="entry name" value="HAD_2"/>
</dbReference>
<gene>
    <name evidence="1" type="ORF">C1707_17185</name>
    <name evidence="2" type="ORF">CFHF_10400</name>
</gene>
<dbReference type="InterPro" id="IPR050155">
    <property type="entry name" value="HAD-like_hydrolase_sf"/>
</dbReference>
<reference evidence="1 4" key="2">
    <citation type="submission" date="2018-01" db="EMBL/GenBank/DDBJ databases">
        <title>Complete genome sequence of Caulobacter flavus RHGG3.</title>
        <authorList>
            <person name="Yang E."/>
        </authorList>
    </citation>
    <scope>NUCLEOTIDE SEQUENCE [LARGE SCALE GENOMIC DNA]</scope>
    <source>
        <strain evidence="1 4">RHGG3</strain>
    </source>
</reference>
<dbReference type="SFLD" id="SFLDS00003">
    <property type="entry name" value="Haloacid_Dehalogenase"/>
    <property type="match status" value="1"/>
</dbReference>
<dbReference type="Proteomes" id="UP000281192">
    <property type="component" value="Chromosome"/>
</dbReference>
<dbReference type="OrthoDB" id="9793014at2"/>
<dbReference type="GO" id="GO:0008967">
    <property type="term" value="F:phosphoglycolate phosphatase activity"/>
    <property type="evidence" value="ECO:0007669"/>
    <property type="project" value="TreeGrafter"/>
</dbReference>
<dbReference type="GO" id="GO:0006281">
    <property type="term" value="P:DNA repair"/>
    <property type="evidence" value="ECO:0007669"/>
    <property type="project" value="TreeGrafter"/>
</dbReference>
<dbReference type="Proteomes" id="UP000234483">
    <property type="component" value="Unassembled WGS sequence"/>
</dbReference>
<evidence type="ECO:0000313" key="4">
    <source>
        <dbReference type="Proteomes" id="UP000281192"/>
    </source>
</evidence>
<dbReference type="AlphaFoldDB" id="A0A2N5CUM4"/>
<dbReference type="EMBL" id="CP026100">
    <property type="protein sequence ID" value="AYV49628.1"/>
    <property type="molecule type" value="Genomic_DNA"/>
</dbReference>
<dbReference type="Gene3D" id="1.10.150.240">
    <property type="entry name" value="Putative phosphatase, domain 2"/>
    <property type="match status" value="1"/>
</dbReference>
<dbReference type="InterPro" id="IPR036412">
    <property type="entry name" value="HAD-like_sf"/>
</dbReference>
<dbReference type="Pfam" id="PF13419">
    <property type="entry name" value="HAD_2"/>
    <property type="match status" value="1"/>
</dbReference>
<dbReference type="KEGG" id="cfh:C1707_17185"/>
<reference evidence="2 3" key="1">
    <citation type="submission" date="2017-12" db="EMBL/GenBank/DDBJ databases">
        <title>The genome sequence of Caulobacter flavus CGMCC1 15093.</title>
        <authorList>
            <person name="Gao J."/>
            <person name="Mao X."/>
            <person name="Sun J."/>
        </authorList>
    </citation>
    <scope>NUCLEOTIDE SEQUENCE [LARGE SCALE GENOMIC DNA]</scope>
    <source>
        <strain evidence="2 3">CGMCC1 15093</strain>
    </source>
</reference>
<dbReference type="InterPro" id="IPR023198">
    <property type="entry name" value="PGP-like_dom2"/>
</dbReference>
<keyword evidence="4" id="KW-1185">Reference proteome</keyword>